<protein>
    <recommendedName>
        <fullName evidence="2">DUF4179 domain-containing protein</fullName>
    </recommendedName>
</protein>
<accession>A0A1L5F8R7</accession>
<evidence type="ECO:0000313" key="4">
    <source>
        <dbReference type="Proteomes" id="UP000184604"/>
    </source>
</evidence>
<keyword evidence="1" id="KW-0472">Membrane</keyword>
<gene>
    <name evidence="3" type="ORF">BS101_11780</name>
</gene>
<dbReference type="Proteomes" id="UP000184604">
    <property type="component" value="Chromosome"/>
</dbReference>
<feature type="domain" description="DUF4179" evidence="2">
    <location>
        <begin position="33"/>
        <end position="133"/>
    </location>
</feature>
<evidence type="ECO:0000259" key="2">
    <source>
        <dbReference type="Pfam" id="PF13786"/>
    </source>
</evidence>
<feature type="transmembrane region" description="Helical" evidence="1">
    <location>
        <begin position="36"/>
        <end position="54"/>
    </location>
</feature>
<name>A0A1L5F8R7_CLOKL</name>
<evidence type="ECO:0000313" key="3">
    <source>
        <dbReference type="EMBL" id="APM39372.1"/>
    </source>
</evidence>
<dbReference type="AlphaFoldDB" id="A0A1L5F8R7"/>
<dbReference type="InterPro" id="IPR025436">
    <property type="entry name" value="DUF4179"/>
</dbReference>
<dbReference type="Gene3D" id="2.60.40.1630">
    <property type="entry name" value="bacillus anthracis domain"/>
    <property type="match status" value="1"/>
</dbReference>
<keyword evidence="1" id="KW-0812">Transmembrane</keyword>
<sequence>MKLDYKDELNKIEIPEEIDLIIEKAIRRAKNRHKNFVVKTAAVLAATLALFVVLNNISPTFAKYVDDTSTTIKNLFSKFNDRGINTAVKNGFVQGSFKDKNELSNSVSDKGITVTINQLAIDKNELIVGYTSKADNSYKWNDLNQEILQITDDSGRLLYDGRDFDEIMNDKKNTGKTYDQIVFYNGSSKIFIDEGNFKSSRKKQMIMGFASTGSTKLSTIPKSINIKFTYCSDRDIMSVRDYYRHGYVYRIFHKSPKIVNGNWSINIKIDDKFINAKEIKYIKAQETSENSSIKIDSVNLYPISAYGSFFISNDWTFKNPYLQDDEGNIYECKESGTGYNNGGVKEITANFQSPYFKNVKKLYLGFTYKKNGVDKNIKIELKQK</sequence>
<dbReference type="Pfam" id="PF13786">
    <property type="entry name" value="DUF4179"/>
    <property type="match status" value="1"/>
</dbReference>
<organism evidence="3 4">
    <name type="scientific">Clostridium kluyveri</name>
    <dbReference type="NCBI Taxonomy" id="1534"/>
    <lineage>
        <taxon>Bacteria</taxon>
        <taxon>Bacillati</taxon>
        <taxon>Bacillota</taxon>
        <taxon>Clostridia</taxon>
        <taxon>Eubacteriales</taxon>
        <taxon>Clostridiaceae</taxon>
        <taxon>Clostridium</taxon>
    </lineage>
</organism>
<reference evidence="3 4" key="1">
    <citation type="submission" date="2016-12" db="EMBL/GenBank/DDBJ databases">
        <title>Complete genome sequence of Clostridium kluyveri JZZ isolated from the pit mud of a Chinese flavor liquor-making factory.</title>
        <authorList>
            <person name="Wang Y."/>
        </authorList>
    </citation>
    <scope>NUCLEOTIDE SEQUENCE [LARGE SCALE GENOMIC DNA]</scope>
    <source>
        <strain evidence="3 4">JZZ</strain>
    </source>
</reference>
<dbReference type="EMBL" id="CP018335">
    <property type="protein sequence ID" value="APM39372.1"/>
    <property type="molecule type" value="Genomic_DNA"/>
</dbReference>
<keyword evidence="1" id="KW-1133">Transmembrane helix</keyword>
<proteinExistence type="predicted"/>
<evidence type="ECO:0000256" key="1">
    <source>
        <dbReference type="SAM" id="Phobius"/>
    </source>
</evidence>